<dbReference type="AlphaFoldDB" id="A0A218X6A7"/>
<organism evidence="1 2">
    <name type="scientific">Punica granatum</name>
    <name type="common">Pomegranate</name>
    <dbReference type="NCBI Taxonomy" id="22663"/>
    <lineage>
        <taxon>Eukaryota</taxon>
        <taxon>Viridiplantae</taxon>
        <taxon>Streptophyta</taxon>
        <taxon>Embryophyta</taxon>
        <taxon>Tracheophyta</taxon>
        <taxon>Spermatophyta</taxon>
        <taxon>Magnoliopsida</taxon>
        <taxon>eudicotyledons</taxon>
        <taxon>Gunneridae</taxon>
        <taxon>Pentapetalae</taxon>
        <taxon>rosids</taxon>
        <taxon>malvids</taxon>
        <taxon>Myrtales</taxon>
        <taxon>Lythraceae</taxon>
        <taxon>Punica</taxon>
    </lineage>
</organism>
<gene>
    <name evidence="1" type="ORF">CDL15_Pgr019529</name>
</gene>
<evidence type="ECO:0000313" key="2">
    <source>
        <dbReference type="Proteomes" id="UP000197138"/>
    </source>
</evidence>
<comment type="caution">
    <text evidence="1">The sequence shown here is derived from an EMBL/GenBank/DDBJ whole genome shotgun (WGS) entry which is preliminary data.</text>
</comment>
<name>A0A218X6A7_PUNGR</name>
<dbReference type="EMBL" id="MTKT01002229">
    <property type="protein sequence ID" value="OWM80249.1"/>
    <property type="molecule type" value="Genomic_DNA"/>
</dbReference>
<proteinExistence type="predicted"/>
<protein>
    <submittedName>
        <fullName evidence="1">Uncharacterized protein</fullName>
    </submittedName>
</protein>
<sequence length="140" mass="15999">MAIILVIAVSSARHWTRKKSTNAGQSWINSFDSHQPRLSLALAFQNGALHHHFDPTFEHFSNFHLDIRDIDNDFSYCSGALAVVQVMPVSEISLKTQRHAPQLVESMVWLSVHPQFRYFHETKFLMVPSLLRPAIEENGC</sequence>
<reference evidence="2" key="1">
    <citation type="journal article" date="2017" name="Plant J.">
        <title>The pomegranate (Punica granatum L.) genome and the genomics of punicalagin biosynthesis.</title>
        <authorList>
            <person name="Qin G."/>
            <person name="Xu C."/>
            <person name="Ming R."/>
            <person name="Tang H."/>
            <person name="Guyot R."/>
            <person name="Kramer E.M."/>
            <person name="Hu Y."/>
            <person name="Yi X."/>
            <person name="Qi Y."/>
            <person name="Xu X."/>
            <person name="Gao Z."/>
            <person name="Pan H."/>
            <person name="Jian J."/>
            <person name="Tian Y."/>
            <person name="Yue Z."/>
            <person name="Xu Y."/>
        </authorList>
    </citation>
    <scope>NUCLEOTIDE SEQUENCE [LARGE SCALE GENOMIC DNA]</scope>
    <source>
        <strain evidence="2">cv. Dabenzi</strain>
    </source>
</reference>
<evidence type="ECO:0000313" key="1">
    <source>
        <dbReference type="EMBL" id="OWM80249.1"/>
    </source>
</evidence>
<accession>A0A218X6A7</accession>
<dbReference type="Proteomes" id="UP000197138">
    <property type="component" value="Unassembled WGS sequence"/>
</dbReference>